<dbReference type="GO" id="GO:0016301">
    <property type="term" value="F:kinase activity"/>
    <property type="evidence" value="ECO:0007669"/>
    <property type="project" value="UniProtKB-KW"/>
</dbReference>
<dbReference type="RefSeq" id="WP_082417431.1">
    <property type="nucleotide sequence ID" value="NZ_AP014854.2"/>
</dbReference>
<dbReference type="EMBL" id="LN907867">
    <property type="protein sequence ID" value="CUU43709.1"/>
    <property type="molecule type" value="Genomic_DNA"/>
</dbReference>
<dbReference type="InterPro" id="IPR004879">
    <property type="entry name" value="Ssp411-like_TRX"/>
</dbReference>
<gene>
    <name evidence="3" type="ORF">BV133_1372</name>
    <name evidence="4" type="ORF">BVIRIDIS_27350</name>
</gene>
<dbReference type="InterPro" id="IPR008928">
    <property type="entry name" value="6-hairpin_glycosidase_sf"/>
</dbReference>
<proteinExistence type="predicted"/>
<protein>
    <submittedName>
        <fullName evidence="4">Thioredoxin-related protein</fullName>
    </submittedName>
    <submittedName>
        <fullName evidence="3">Thymidylate kinase</fullName>
    </submittedName>
</protein>
<dbReference type="Gene3D" id="3.40.30.10">
    <property type="entry name" value="Glutaredoxin"/>
    <property type="match status" value="1"/>
</dbReference>
<dbReference type="Pfam" id="PF03190">
    <property type="entry name" value="Thioredox_DsbH"/>
    <property type="match status" value="1"/>
</dbReference>
<dbReference type="PANTHER" id="PTHR42899:SF1">
    <property type="entry name" value="SPERMATOGENESIS-ASSOCIATED PROTEIN 20"/>
    <property type="match status" value="1"/>
</dbReference>
<organism evidence="4 5">
    <name type="scientific">Blastochloris viridis</name>
    <name type="common">Rhodopseudomonas viridis</name>
    <dbReference type="NCBI Taxonomy" id="1079"/>
    <lineage>
        <taxon>Bacteria</taxon>
        <taxon>Pseudomonadati</taxon>
        <taxon>Pseudomonadota</taxon>
        <taxon>Alphaproteobacteria</taxon>
        <taxon>Hyphomicrobiales</taxon>
        <taxon>Blastochloridaceae</taxon>
        <taxon>Blastochloris</taxon>
    </lineage>
</organism>
<dbReference type="AlphaFoldDB" id="A0A0H5B9W5"/>
<dbReference type="STRING" id="1079.BVIR_3291"/>
<dbReference type="CDD" id="cd02955">
    <property type="entry name" value="SSP411"/>
    <property type="match status" value="1"/>
</dbReference>
<reference evidence="5" key="3">
    <citation type="journal article" date="2016" name="Genome Announc.">
        <title>Revised genome sequence of the purple photosynthetic bacterium Blastochloris viridis.</title>
        <authorList>
            <person name="Liu L.N."/>
            <person name="Faulkner M."/>
            <person name="Liu X."/>
            <person name="Huang F."/>
            <person name="Darby A.C."/>
            <person name="Hall N."/>
        </authorList>
    </citation>
    <scope>NUCLEOTIDE SEQUENCE [LARGE SCALE GENOMIC DNA]</scope>
    <source>
        <strain evidence="5">ATCC 19567 / DSM 133 / F</strain>
    </source>
</reference>
<dbReference type="Proteomes" id="UP000065734">
    <property type="component" value="Chromosome I"/>
</dbReference>
<dbReference type="GO" id="GO:0005975">
    <property type="term" value="P:carbohydrate metabolic process"/>
    <property type="evidence" value="ECO:0007669"/>
    <property type="project" value="InterPro"/>
</dbReference>
<name>A0A0H5B9W5_BLAVI</name>
<reference evidence="4" key="2">
    <citation type="submission" date="2015-11" db="EMBL/GenBank/DDBJ databases">
        <authorList>
            <person name="Zhang Y."/>
            <person name="Guo Z."/>
        </authorList>
    </citation>
    <scope>NUCLEOTIDE SEQUENCE</scope>
    <source>
        <strain evidence="4">1</strain>
    </source>
</reference>
<dbReference type="OrthoDB" id="9762614at2"/>
<dbReference type="PANTHER" id="PTHR42899">
    <property type="entry name" value="SPERMATOGENESIS-ASSOCIATED PROTEIN 20"/>
    <property type="match status" value="1"/>
</dbReference>
<keyword evidence="3" id="KW-0418">Kinase</keyword>
<feature type="region of interest" description="Disordered" evidence="1">
    <location>
        <begin position="663"/>
        <end position="684"/>
    </location>
</feature>
<dbReference type="InterPro" id="IPR036249">
    <property type="entry name" value="Thioredoxin-like_sf"/>
</dbReference>
<sequence length="684" mass="73382">MSENRLAAETSPYLLQHKDNPVHWWPWGAPALAEAERTGRPILLSVGYAACHWCHVMAHESFEDPATAAVMNELFVNIKVDREERPDVDHVYMSALHAIGEQGGWPLTMFLTPAGAPVWGGTYFPKAARFGRAAFVDVCREVARVFRDEPDTVAANAAAIREALLTRRLATGTSDLGRAELDAAAGRIIGLFDPVNGGTRGAPKFPQCPVLELLWRAGLRTGRAAYFEPVETTLTAMCEGGIRDHLGGGFARYAVDAAWQVPHFEKMLSDNAQLLALLALAHARTGAPLFRECASELVTWLDREMTVDGAFAASLDADSDGAEGRFYTWTLDDIVGVLGLDDAAAFAAAYNVSAGGNWEGTNILNRRGAPPILDSDRSRFDLLRAKLRAGRAGRPAPGRDDKILADWNGLMIAALADAGALLGEPGWIDRAQRTFRVIAETMTRGDRLGHALRAGRLMFPGLATDYAMMIKAALALAEVTGARGYIDTAVAWQAALERHHAAPDGSYFLAAADAEAVVLRLRPSEDDATPNFQAITVHNLIRLAVVTGEDRYRDHADRLVAALVPAAAANLFAHASLLNAIDLRLHGAEIVCVGPDRDRFAAAALQLPFLGRIVRRLAEPDALVSGHPSHVPGVSFALVCAGQHCSLPITVPDRIAASLATLAENPGQHPTGEAARTSPTEPAP</sequence>
<accession>A0A0H5B9W5</accession>
<dbReference type="SUPFAM" id="SSF48208">
    <property type="entry name" value="Six-hairpin glycosidases"/>
    <property type="match status" value="1"/>
</dbReference>
<feature type="domain" description="Spermatogenesis-associated protein 20-like TRX" evidence="2">
    <location>
        <begin position="3"/>
        <end position="164"/>
    </location>
</feature>
<keyword evidence="5" id="KW-1185">Reference proteome</keyword>
<dbReference type="KEGG" id="bvr:BVIR_3291"/>
<evidence type="ECO:0000313" key="5">
    <source>
        <dbReference type="Proteomes" id="UP000065734"/>
    </source>
</evidence>
<dbReference type="EMBL" id="AP014854">
    <property type="protein sequence ID" value="BAR98965.1"/>
    <property type="molecule type" value="Genomic_DNA"/>
</dbReference>
<dbReference type="PIRSF" id="PIRSF006402">
    <property type="entry name" value="UCP006402_thioredoxin"/>
    <property type="match status" value="1"/>
</dbReference>
<evidence type="ECO:0000313" key="4">
    <source>
        <dbReference type="EMBL" id="CUU43709.1"/>
    </source>
</evidence>
<evidence type="ECO:0000259" key="2">
    <source>
        <dbReference type="Pfam" id="PF03190"/>
    </source>
</evidence>
<evidence type="ECO:0000313" key="3">
    <source>
        <dbReference type="EMBL" id="BAR98965.1"/>
    </source>
</evidence>
<dbReference type="PATRIC" id="fig|1079.6.peg.3457"/>
<keyword evidence="3" id="KW-0808">Transferase</keyword>
<dbReference type="InterPro" id="IPR024705">
    <property type="entry name" value="Ssp411"/>
</dbReference>
<evidence type="ECO:0000256" key="1">
    <source>
        <dbReference type="SAM" id="MobiDB-lite"/>
    </source>
</evidence>
<reference evidence="3" key="1">
    <citation type="journal article" date="2015" name="Genome Announc.">
        <title>Complete Genome Sequence of the Bacteriochlorophyll b-Producing Photosynthetic Bacterium Blastochloris viridis.</title>
        <authorList>
            <person name="Tsukatani Y."/>
            <person name="Hirose Y."/>
            <person name="Harada J."/>
            <person name="Misawa N."/>
            <person name="Mori K."/>
            <person name="Inoue K."/>
            <person name="Tamiaki H."/>
        </authorList>
    </citation>
    <scope>NUCLEOTIDE SEQUENCE [LARGE SCALE GENOMIC DNA]</scope>
    <source>
        <strain evidence="3">DSM 133</strain>
    </source>
</reference>
<dbReference type="SUPFAM" id="SSF52833">
    <property type="entry name" value="Thioredoxin-like"/>
    <property type="match status" value="1"/>
</dbReference>